<accession>A0A8K0J6Q5</accession>
<feature type="region of interest" description="Disordered" evidence="1">
    <location>
        <begin position="1"/>
        <end position="109"/>
    </location>
</feature>
<gene>
    <name evidence="2" type="ORF">E4U42_007510</name>
</gene>
<dbReference type="AlphaFoldDB" id="A0A8K0J6Q5"/>
<sequence length="109" mass="11205">MEEEHRASNASTPAPERPTQSPMSISGPAPTSERTDTTDTTDTTGTTDTTATAPSPATPCQPFVAAAASSEEPVASRTKQEDAVSEASRASSNGLHPASMPESLRHVAP</sequence>
<comment type="caution">
    <text evidence="2">The sequence shown here is derived from an EMBL/GenBank/DDBJ whole genome shotgun (WGS) entry which is preliminary data.</text>
</comment>
<organism evidence="2 3">
    <name type="scientific">Claviceps africana</name>
    <dbReference type="NCBI Taxonomy" id="83212"/>
    <lineage>
        <taxon>Eukaryota</taxon>
        <taxon>Fungi</taxon>
        <taxon>Dikarya</taxon>
        <taxon>Ascomycota</taxon>
        <taxon>Pezizomycotina</taxon>
        <taxon>Sordariomycetes</taxon>
        <taxon>Hypocreomycetidae</taxon>
        <taxon>Hypocreales</taxon>
        <taxon>Clavicipitaceae</taxon>
        <taxon>Claviceps</taxon>
    </lineage>
</organism>
<keyword evidence="3" id="KW-1185">Reference proteome</keyword>
<evidence type="ECO:0000313" key="3">
    <source>
        <dbReference type="Proteomes" id="UP000811619"/>
    </source>
</evidence>
<reference evidence="2" key="1">
    <citation type="journal article" date="2020" name="bioRxiv">
        <title>Whole genome comparisons of ergot fungi reveals the divergence and evolution of species within the genus Claviceps are the result of varying mechanisms driving genome evolution and host range expansion.</title>
        <authorList>
            <person name="Wyka S.A."/>
            <person name="Mondo S.J."/>
            <person name="Liu M."/>
            <person name="Dettman J."/>
            <person name="Nalam V."/>
            <person name="Broders K.D."/>
        </authorList>
    </citation>
    <scope>NUCLEOTIDE SEQUENCE</scope>
    <source>
        <strain evidence="2">CCC 489</strain>
    </source>
</reference>
<name>A0A8K0J6Q5_9HYPO</name>
<dbReference type="OrthoDB" id="10611084at2759"/>
<feature type="compositionally biased region" description="Low complexity" evidence="1">
    <location>
        <begin position="38"/>
        <end position="55"/>
    </location>
</feature>
<proteinExistence type="predicted"/>
<evidence type="ECO:0000256" key="1">
    <source>
        <dbReference type="SAM" id="MobiDB-lite"/>
    </source>
</evidence>
<feature type="compositionally biased region" description="Polar residues" evidence="1">
    <location>
        <begin position="8"/>
        <end position="24"/>
    </location>
</feature>
<dbReference type="Proteomes" id="UP000811619">
    <property type="component" value="Unassembled WGS sequence"/>
</dbReference>
<evidence type="ECO:0000313" key="2">
    <source>
        <dbReference type="EMBL" id="KAG5916780.1"/>
    </source>
</evidence>
<feature type="compositionally biased region" description="Low complexity" evidence="1">
    <location>
        <begin position="64"/>
        <end position="76"/>
    </location>
</feature>
<protein>
    <submittedName>
        <fullName evidence="2">Uncharacterized protein</fullName>
    </submittedName>
</protein>
<dbReference type="EMBL" id="SRPY01000864">
    <property type="protein sequence ID" value="KAG5916780.1"/>
    <property type="molecule type" value="Genomic_DNA"/>
</dbReference>